<dbReference type="SMART" id="SM00347">
    <property type="entry name" value="HTH_MARR"/>
    <property type="match status" value="1"/>
</dbReference>
<reference evidence="6 7" key="1">
    <citation type="submission" date="2018-10" db="EMBL/GenBank/DDBJ databases">
        <title>Comparative analysis of microorganisms from saline springs in Andes Mountain Range, Colombia.</title>
        <authorList>
            <person name="Rubin E."/>
        </authorList>
    </citation>
    <scope>NUCLEOTIDE SEQUENCE [LARGE SCALE GENOMIC DNA]</scope>
    <source>
        <strain evidence="6 7">USBA GBX 843</strain>
    </source>
</reference>
<accession>A0A498CEZ7</accession>
<dbReference type="EMBL" id="WELC01000003">
    <property type="protein sequence ID" value="KAB7632292.1"/>
    <property type="molecule type" value="Genomic_DNA"/>
</dbReference>
<dbReference type="EMBL" id="RCDC01000004">
    <property type="protein sequence ID" value="RLK56197.1"/>
    <property type="molecule type" value="Genomic_DNA"/>
</dbReference>
<evidence type="ECO:0000313" key="8">
    <source>
        <dbReference type="Proteomes" id="UP000449004"/>
    </source>
</evidence>
<dbReference type="GO" id="GO:0003677">
    <property type="term" value="F:DNA binding"/>
    <property type="evidence" value="ECO:0007669"/>
    <property type="project" value="UniProtKB-KW"/>
</dbReference>
<dbReference type="PANTHER" id="PTHR42756:SF1">
    <property type="entry name" value="TRANSCRIPTIONAL REPRESSOR OF EMRAB OPERON"/>
    <property type="match status" value="1"/>
</dbReference>
<feature type="domain" description="HTH marR-type" evidence="4">
    <location>
        <begin position="12"/>
        <end position="144"/>
    </location>
</feature>
<dbReference type="PRINTS" id="PR00598">
    <property type="entry name" value="HTHMARR"/>
</dbReference>
<dbReference type="PROSITE" id="PS50995">
    <property type="entry name" value="HTH_MARR_2"/>
    <property type="match status" value="1"/>
</dbReference>
<evidence type="ECO:0000256" key="2">
    <source>
        <dbReference type="ARBA" id="ARBA00023125"/>
    </source>
</evidence>
<proteinExistence type="predicted"/>
<comment type="caution">
    <text evidence="6">The sequence shown here is derived from an EMBL/GenBank/DDBJ whole genome shotgun (WGS) entry which is preliminary data.</text>
</comment>
<dbReference type="GO" id="GO:0003700">
    <property type="term" value="F:DNA-binding transcription factor activity"/>
    <property type="evidence" value="ECO:0007669"/>
    <property type="project" value="InterPro"/>
</dbReference>
<dbReference type="InterPro" id="IPR036390">
    <property type="entry name" value="WH_DNA-bd_sf"/>
</dbReference>
<reference evidence="5 8" key="2">
    <citation type="submission" date="2019-10" db="EMBL/GenBank/DDBJ databases">
        <title>Halotolerant bacteria associated to Saharan-endemic halophytes Stipa tenacissima L. and Atriplex halimus L mitigate salt stress and promote growth of tomato plants.</title>
        <authorList>
            <person name="Dif G."/>
        </authorList>
    </citation>
    <scope>NUCLEOTIDE SEQUENCE [LARGE SCALE GENOMIC DNA]</scope>
    <source>
        <strain evidence="5 8">IS26</strain>
    </source>
</reference>
<dbReference type="Proteomes" id="UP000274786">
    <property type="component" value="Unassembled WGS sequence"/>
</dbReference>
<evidence type="ECO:0000313" key="5">
    <source>
        <dbReference type="EMBL" id="KAB7632292.1"/>
    </source>
</evidence>
<dbReference type="InterPro" id="IPR036388">
    <property type="entry name" value="WH-like_DNA-bd_sf"/>
</dbReference>
<protein>
    <submittedName>
        <fullName evidence="5 6">MarR family transcriptional regulator</fullName>
    </submittedName>
</protein>
<dbReference type="InterPro" id="IPR000835">
    <property type="entry name" value="HTH_MarR-typ"/>
</dbReference>
<keyword evidence="3" id="KW-0804">Transcription</keyword>
<evidence type="ECO:0000313" key="6">
    <source>
        <dbReference type="EMBL" id="RLK56197.1"/>
    </source>
</evidence>
<organism evidence="6 7">
    <name type="scientific">Stenotrophomonas rhizophila</name>
    <dbReference type="NCBI Taxonomy" id="216778"/>
    <lineage>
        <taxon>Bacteria</taxon>
        <taxon>Pseudomonadati</taxon>
        <taxon>Pseudomonadota</taxon>
        <taxon>Gammaproteobacteria</taxon>
        <taxon>Lysobacterales</taxon>
        <taxon>Lysobacteraceae</taxon>
        <taxon>Stenotrophomonas</taxon>
    </lineage>
</organism>
<dbReference type="OrthoDB" id="32523at2"/>
<keyword evidence="2 6" id="KW-0238">DNA-binding</keyword>
<keyword evidence="1" id="KW-0805">Transcription regulation</keyword>
<evidence type="ECO:0000256" key="1">
    <source>
        <dbReference type="ARBA" id="ARBA00023015"/>
    </source>
</evidence>
<evidence type="ECO:0000256" key="3">
    <source>
        <dbReference type="ARBA" id="ARBA00023163"/>
    </source>
</evidence>
<dbReference type="RefSeq" id="WP_121037128.1">
    <property type="nucleotide sequence ID" value="NZ_RCDC01000004.1"/>
</dbReference>
<name>A0A498CEZ7_9GAMM</name>
<dbReference type="AlphaFoldDB" id="A0A498CEZ7"/>
<sequence>MESQSSPPPLSTDKPLKLLGVAYRGFQRIVDAPLRELGFAMSQLPVLVSLKHGNALPQSELARIAGVEQPSMAQLLNRMERDGLIQRRPDPDDRRSRLIALTPQARERLPAAQAVMEAASATATAGFSAADMAQLQSLMVRLNANLEASG</sequence>
<dbReference type="Proteomes" id="UP000449004">
    <property type="component" value="Unassembled WGS sequence"/>
</dbReference>
<dbReference type="Pfam" id="PF01047">
    <property type="entry name" value="MarR"/>
    <property type="match status" value="1"/>
</dbReference>
<dbReference type="SUPFAM" id="SSF46785">
    <property type="entry name" value="Winged helix' DNA-binding domain"/>
    <property type="match status" value="1"/>
</dbReference>
<dbReference type="PANTHER" id="PTHR42756">
    <property type="entry name" value="TRANSCRIPTIONAL REGULATOR, MARR"/>
    <property type="match status" value="1"/>
</dbReference>
<evidence type="ECO:0000313" key="7">
    <source>
        <dbReference type="Proteomes" id="UP000274786"/>
    </source>
</evidence>
<evidence type="ECO:0000259" key="4">
    <source>
        <dbReference type="PROSITE" id="PS50995"/>
    </source>
</evidence>
<dbReference type="Gene3D" id="1.10.10.10">
    <property type="entry name" value="Winged helix-like DNA-binding domain superfamily/Winged helix DNA-binding domain"/>
    <property type="match status" value="1"/>
</dbReference>
<gene>
    <name evidence="6" type="ORF">BCL79_0571</name>
    <name evidence="5" type="ORF">F9K92_03520</name>
</gene>